<dbReference type="InterPro" id="IPR017972">
    <property type="entry name" value="Cyt_P450_CS"/>
</dbReference>
<dbReference type="EMBL" id="OX459125">
    <property type="protein sequence ID" value="CAI9115917.1"/>
    <property type="molecule type" value="Genomic_DNA"/>
</dbReference>
<keyword evidence="4 6" id="KW-0408">Iron</keyword>
<evidence type="ECO:0000256" key="5">
    <source>
        <dbReference type="ARBA" id="ARBA00023033"/>
    </source>
</evidence>
<dbReference type="PRINTS" id="PR00463">
    <property type="entry name" value="EP450I"/>
</dbReference>
<reference evidence="8" key="1">
    <citation type="submission" date="2023-03" db="EMBL/GenBank/DDBJ databases">
        <authorList>
            <person name="Julca I."/>
        </authorList>
    </citation>
    <scope>NUCLEOTIDE SEQUENCE</scope>
</reference>
<evidence type="ECO:0000256" key="7">
    <source>
        <dbReference type="RuleBase" id="RU000461"/>
    </source>
</evidence>
<proteinExistence type="inferred from homology"/>
<keyword evidence="3 7" id="KW-0560">Oxidoreductase</keyword>
<organism evidence="8 9">
    <name type="scientific">Oldenlandia corymbosa var. corymbosa</name>
    <dbReference type="NCBI Taxonomy" id="529605"/>
    <lineage>
        <taxon>Eukaryota</taxon>
        <taxon>Viridiplantae</taxon>
        <taxon>Streptophyta</taxon>
        <taxon>Embryophyta</taxon>
        <taxon>Tracheophyta</taxon>
        <taxon>Spermatophyta</taxon>
        <taxon>Magnoliopsida</taxon>
        <taxon>eudicotyledons</taxon>
        <taxon>Gunneridae</taxon>
        <taxon>Pentapetalae</taxon>
        <taxon>asterids</taxon>
        <taxon>lamiids</taxon>
        <taxon>Gentianales</taxon>
        <taxon>Rubiaceae</taxon>
        <taxon>Rubioideae</taxon>
        <taxon>Spermacoceae</taxon>
        <taxon>Hedyotis-Oldenlandia complex</taxon>
        <taxon>Oldenlandia</taxon>
    </lineage>
</organism>
<gene>
    <name evidence="8" type="ORF">OLC1_LOCUS22346</name>
</gene>
<name>A0AAV1E8A0_OLDCO</name>
<dbReference type="GO" id="GO:0020037">
    <property type="term" value="F:heme binding"/>
    <property type="evidence" value="ECO:0007669"/>
    <property type="project" value="InterPro"/>
</dbReference>
<accession>A0AAV1E8A0</accession>
<keyword evidence="2 6" id="KW-0479">Metal-binding</keyword>
<dbReference type="GO" id="GO:0005506">
    <property type="term" value="F:iron ion binding"/>
    <property type="evidence" value="ECO:0007669"/>
    <property type="project" value="InterPro"/>
</dbReference>
<keyword evidence="5 7" id="KW-0503">Monooxygenase</keyword>
<keyword evidence="9" id="KW-1185">Reference proteome</keyword>
<dbReference type="InterPro" id="IPR002401">
    <property type="entry name" value="Cyt_P450_E_grp-I"/>
</dbReference>
<keyword evidence="1 6" id="KW-0349">Heme</keyword>
<evidence type="ECO:0000256" key="3">
    <source>
        <dbReference type="ARBA" id="ARBA00023002"/>
    </source>
</evidence>
<dbReference type="AlphaFoldDB" id="A0AAV1E8A0"/>
<dbReference type="SUPFAM" id="SSF48264">
    <property type="entry name" value="Cytochrome P450"/>
    <property type="match status" value="1"/>
</dbReference>
<comment type="similarity">
    <text evidence="7">Belongs to the cytochrome P450 family.</text>
</comment>
<evidence type="ECO:0000256" key="2">
    <source>
        <dbReference type="ARBA" id="ARBA00022723"/>
    </source>
</evidence>
<sequence>MYECHYAQVMLSAGTDTSSGIMEWTLSALLNNPACLTKAQKEIDVKIGYSRLINDSDLGGLSYLHGVINETFRMYPVAPLLAPHISSEECIVGGYRVPRGSMLIVNSWAMQNDPELWEDSTKFKPERFVDMEGQKYGFVFMPFGHGRRGCPGENLAMRVVELTLGLVLQCFDWERVGEELVDMSEGPGLTMPKANPLVAKCRTRPEMIKLLSHL</sequence>
<dbReference type="PANTHER" id="PTHR47947:SF3">
    <property type="entry name" value="CYTOCHROME P450 81D1-LIKE"/>
    <property type="match status" value="1"/>
</dbReference>
<protein>
    <submittedName>
        <fullName evidence="8">OLC1v1016930C1</fullName>
    </submittedName>
</protein>
<dbReference type="Pfam" id="PF00067">
    <property type="entry name" value="p450"/>
    <property type="match status" value="1"/>
</dbReference>
<dbReference type="PRINTS" id="PR00385">
    <property type="entry name" value="P450"/>
</dbReference>
<evidence type="ECO:0000313" key="9">
    <source>
        <dbReference type="Proteomes" id="UP001161247"/>
    </source>
</evidence>
<dbReference type="Proteomes" id="UP001161247">
    <property type="component" value="Chromosome 8"/>
</dbReference>
<dbReference type="PROSITE" id="PS00086">
    <property type="entry name" value="CYTOCHROME_P450"/>
    <property type="match status" value="1"/>
</dbReference>
<dbReference type="InterPro" id="IPR050651">
    <property type="entry name" value="Plant_Cytochrome_P450_Monoox"/>
</dbReference>
<dbReference type="Gene3D" id="1.10.630.10">
    <property type="entry name" value="Cytochrome P450"/>
    <property type="match status" value="1"/>
</dbReference>
<evidence type="ECO:0000256" key="1">
    <source>
        <dbReference type="ARBA" id="ARBA00022617"/>
    </source>
</evidence>
<evidence type="ECO:0000256" key="4">
    <source>
        <dbReference type="ARBA" id="ARBA00023004"/>
    </source>
</evidence>
<evidence type="ECO:0000313" key="8">
    <source>
        <dbReference type="EMBL" id="CAI9115917.1"/>
    </source>
</evidence>
<dbReference type="GO" id="GO:0004497">
    <property type="term" value="F:monooxygenase activity"/>
    <property type="evidence" value="ECO:0007669"/>
    <property type="project" value="UniProtKB-KW"/>
</dbReference>
<evidence type="ECO:0000256" key="6">
    <source>
        <dbReference type="PIRSR" id="PIRSR602401-1"/>
    </source>
</evidence>
<dbReference type="PANTHER" id="PTHR47947">
    <property type="entry name" value="CYTOCHROME P450 82C3-RELATED"/>
    <property type="match status" value="1"/>
</dbReference>
<comment type="cofactor">
    <cofactor evidence="6">
        <name>heme</name>
        <dbReference type="ChEBI" id="CHEBI:30413"/>
    </cofactor>
</comment>
<dbReference type="InterPro" id="IPR001128">
    <property type="entry name" value="Cyt_P450"/>
</dbReference>
<dbReference type="GO" id="GO:0016705">
    <property type="term" value="F:oxidoreductase activity, acting on paired donors, with incorporation or reduction of molecular oxygen"/>
    <property type="evidence" value="ECO:0007669"/>
    <property type="project" value="InterPro"/>
</dbReference>
<feature type="binding site" description="axial binding residue" evidence="6">
    <location>
        <position position="150"/>
    </location>
    <ligand>
        <name>heme</name>
        <dbReference type="ChEBI" id="CHEBI:30413"/>
    </ligand>
    <ligandPart>
        <name>Fe</name>
        <dbReference type="ChEBI" id="CHEBI:18248"/>
    </ligandPart>
</feature>
<dbReference type="InterPro" id="IPR036396">
    <property type="entry name" value="Cyt_P450_sf"/>
</dbReference>